<sequence length="853" mass="97847">MVGLLFNRNKVLAKRGLTVSQYNDRVIDLNCKLQHLQRVFSNRMIFWVHRGLQYPTHDILDKHGVHLNTEGNRRMPAGMNPATERRSARVKERVLVPRTKTRPDREPSRNSITARRPTKKNNPPLYTRNQILQNAVQPPDVNLEEISTSTTSNDGNDDIRTSINTLSKAVSDLKDHLTSVSDTVKSLKEQSDSSMEDQIQQQNTVQGDIMDEPCASSHQTGTTTEQRQNDNLNGTITHIGTNNSNNMYDSPSYLENVPFTQTTNNTFQSALPVGATVSDEIKGKIWANEYINFDILLPEDDMIDKPIPLSVERDNQNQPRLVFNESTGSKKIRTIDQWISAFSAYMVIYCQKFTDAFEDLITYMETVREIAKSNGQWLKYDKKFRKAKCQLRVSWANMHQELWLKAMQKTSDVQNDNYQSQRRYNTANDHIPQGYCVRFHSGDSVNDSIAEEFRSVQYTRIIDAIRGIKEFKSPCFLAKTDISMAYRNLPLRPEEYHLFGFMWKGLYYHDKCLPMGVSSACQIFERFSTGLHWIGQNFMNEGIMFHILDDFLIVAQSRELCENDLKQFLNVCDKIGVPMAPDKTVGPAHCLTFLGIELDTVEQEARLPSDKLSKCSELIQDILGRKKVTLREIQSLCGLLNFACQVVLPGRAFLRRLYEITKTLRKPHHTVKLIRGCKDDLLVWQSFLEHFNGKCFFIDEKMVSNDVFQLYTDASGTYGYGAVFGKSWFYGEWNEQWLSQNITVKELFPIVLAIEVWGNQMANRSICFNCDNEALVHVLNKQSSTEKSVMFLIRRLVLLSLQFNVLFSAIHLPGKLNILSDALSRLQISKFQKLMPDADPEPTLIPHLPILPV</sequence>
<dbReference type="CDD" id="cd09275">
    <property type="entry name" value="RNase_HI_RT_DIRS1"/>
    <property type="match status" value="1"/>
</dbReference>
<dbReference type="InterPro" id="IPR052055">
    <property type="entry name" value="Hepadnavirus_pol/RT"/>
</dbReference>
<dbReference type="InterPro" id="IPR000477">
    <property type="entry name" value="RT_dom"/>
</dbReference>
<dbReference type="Gene3D" id="3.30.70.270">
    <property type="match status" value="1"/>
</dbReference>
<evidence type="ECO:0000256" key="1">
    <source>
        <dbReference type="SAM" id="MobiDB-lite"/>
    </source>
</evidence>
<evidence type="ECO:0000313" key="4">
    <source>
        <dbReference type="Proteomes" id="UP000683360"/>
    </source>
</evidence>
<feature type="region of interest" description="Disordered" evidence="1">
    <location>
        <begin position="209"/>
        <end position="235"/>
    </location>
</feature>
<dbReference type="Pfam" id="PF00078">
    <property type="entry name" value="RVT_1"/>
    <property type="match status" value="1"/>
</dbReference>
<dbReference type="SUPFAM" id="SSF56672">
    <property type="entry name" value="DNA/RNA polymerases"/>
    <property type="match status" value="1"/>
</dbReference>
<gene>
    <name evidence="3" type="ORF">MEDL_37413</name>
</gene>
<dbReference type="Proteomes" id="UP000683360">
    <property type="component" value="Unassembled WGS sequence"/>
</dbReference>
<evidence type="ECO:0000313" key="3">
    <source>
        <dbReference type="EMBL" id="CAG2224253.1"/>
    </source>
</evidence>
<dbReference type="CDD" id="cd03714">
    <property type="entry name" value="RT_DIRS1"/>
    <property type="match status" value="1"/>
</dbReference>
<feature type="region of interest" description="Disordered" evidence="1">
    <location>
        <begin position="69"/>
        <end position="126"/>
    </location>
</feature>
<proteinExistence type="predicted"/>
<organism evidence="3 4">
    <name type="scientific">Mytilus edulis</name>
    <name type="common">Blue mussel</name>
    <dbReference type="NCBI Taxonomy" id="6550"/>
    <lineage>
        <taxon>Eukaryota</taxon>
        <taxon>Metazoa</taxon>
        <taxon>Spiralia</taxon>
        <taxon>Lophotrochozoa</taxon>
        <taxon>Mollusca</taxon>
        <taxon>Bivalvia</taxon>
        <taxon>Autobranchia</taxon>
        <taxon>Pteriomorphia</taxon>
        <taxon>Mytilida</taxon>
        <taxon>Mytiloidea</taxon>
        <taxon>Mytilidae</taxon>
        <taxon>Mytilinae</taxon>
        <taxon>Mytilus</taxon>
    </lineage>
</organism>
<feature type="domain" description="Reverse transcriptase" evidence="2">
    <location>
        <begin position="316"/>
        <end position="598"/>
    </location>
</feature>
<dbReference type="InterPro" id="IPR043502">
    <property type="entry name" value="DNA/RNA_pol_sf"/>
</dbReference>
<dbReference type="EMBL" id="CAJPWZ010001798">
    <property type="protein sequence ID" value="CAG2224253.1"/>
    <property type="molecule type" value="Genomic_DNA"/>
</dbReference>
<name>A0A8S3SRK6_MYTED</name>
<evidence type="ECO:0000259" key="2">
    <source>
        <dbReference type="PROSITE" id="PS50878"/>
    </source>
</evidence>
<feature type="compositionally biased region" description="Polar residues" evidence="1">
    <location>
        <begin position="216"/>
        <end position="235"/>
    </location>
</feature>
<reference evidence="3" key="1">
    <citation type="submission" date="2021-03" db="EMBL/GenBank/DDBJ databases">
        <authorList>
            <person name="Bekaert M."/>
        </authorList>
    </citation>
    <scope>NUCLEOTIDE SEQUENCE</scope>
</reference>
<dbReference type="OrthoDB" id="3248529at2759"/>
<dbReference type="PROSITE" id="PS50878">
    <property type="entry name" value="RT_POL"/>
    <property type="match status" value="1"/>
</dbReference>
<keyword evidence="4" id="KW-1185">Reference proteome</keyword>
<dbReference type="PANTHER" id="PTHR33050:SF8">
    <property type="entry name" value="REVERSE TRANSCRIPTASE DOMAIN-CONTAINING PROTEIN"/>
    <property type="match status" value="1"/>
</dbReference>
<dbReference type="AlphaFoldDB" id="A0A8S3SRK6"/>
<comment type="caution">
    <text evidence="3">The sequence shown here is derived from an EMBL/GenBank/DDBJ whole genome shotgun (WGS) entry which is preliminary data.</text>
</comment>
<dbReference type="PANTHER" id="PTHR33050">
    <property type="entry name" value="REVERSE TRANSCRIPTASE DOMAIN-CONTAINING PROTEIN"/>
    <property type="match status" value="1"/>
</dbReference>
<accession>A0A8S3SRK6</accession>
<protein>
    <recommendedName>
        <fullName evidence="2">Reverse transcriptase domain-containing protein</fullName>
    </recommendedName>
</protein>
<dbReference type="InterPro" id="IPR043128">
    <property type="entry name" value="Rev_trsase/Diguanyl_cyclase"/>
</dbReference>
<feature type="compositionally biased region" description="Basic and acidic residues" evidence="1">
    <location>
        <begin position="83"/>
        <end position="108"/>
    </location>
</feature>